<name>A0A3M2JMM2_9CELL</name>
<dbReference type="EMBL" id="RFFI01000028">
    <property type="protein sequence ID" value="RMI12843.1"/>
    <property type="molecule type" value="Genomic_DNA"/>
</dbReference>
<feature type="transmembrane region" description="Helical" evidence="1">
    <location>
        <begin position="12"/>
        <end position="36"/>
    </location>
</feature>
<dbReference type="RefSeq" id="WP_122148730.1">
    <property type="nucleotide sequence ID" value="NZ_RFFI01000028.1"/>
</dbReference>
<protein>
    <submittedName>
        <fullName evidence="2">Uncharacterized protein</fullName>
    </submittedName>
</protein>
<keyword evidence="1" id="KW-0812">Transmembrane</keyword>
<evidence type="ECO:0000256" key="1">
    <source>
        <dbReference type="SAM" id="Phobius"/>
    </source>
</evidence>
<keyword evidence="3" id="KW-1185">Reference proteome</keyword>
<evidence type="ECO:0000313" key="3">
    <source>
        <dbReference type="Proteomes" id="UP000269289"/>
    </source>
</evidence>
<reference evidence="2 3" key="1">
    <citation type="submission" date="2018-10" db="EMBL/GenBank/DDBJ databases">
        <title>Isolation, diversity and antifungal activity of actinobacteria from wheat.</title>
        <authorList>
            <person name="Han C."/>
        </authorList>
    </citation>
    <scope>NUCLEOTIDE SEQUENCE [LARGE SCALE GENOMIC DNA]</scope>
    <source>
        <strain evidence="2 3">NEAU-YY56</strain>
    </source>
</reference>
<keyword evidence="1" id="KW-1133">Transmembrane helix</keyword>
<dbReference type="Proteomes" id="UP000269289">
    <property type="component" value="Unassembled WGS sequence"/>
</dbReference>
<evidence type="ECO:0000313" key="2">
    <source>
        <dbReference type="EMBL" id="RMI12843.1"/>
    </source>
</evidence>
<accession>A0A3M2JMM2</accession>
<organism evidence="2 3">
    <name type="scientific">Cellulomonas triticagri</name>
    <dbReference type="NCBI Taxonomy" id="2483352"/>
    <lineage>
        <taxon>Bacteria</taxon>
        <taxon>Bacillati</taxon>
        <taxon>Actinomycetota</taxon>
        <taxon>Actinomycetes</taxon>
        <taxon>Micrococcales</taxon>
        <taxon>Cellulomonadaceae</taxon>
        <taxon>Cellulomonas</taxon>
    </lineage>
</organism>
<keyword evidence="1" id="KW-0472">Membrane</keyword>
<dbReference type="AlphaFoldDB" id="A0A3M2JMM2"/>
<sequence>MRGDGARPDDGYVLASVIGMMTVLLLVVPMVLAATMSTTGWATAQRASVQARAAAEAGIDIARAAFAAGGSWCGVGGTLSSSFTDPSYDVTVYSSSSGPATASGSPTCPTTGVRADDADLTEEFVEGDWREVVYAALAPGHSVSDLCHLTGAGSAFAGPVVIAQATRFDTRAACPTGISLGLGLRLDLGADAVLVADGITQTGDVEITASGASQHSLYLVDPWPDDPTATCDPLSTANGIDLAYGTWDQGPGAAVLLSTHRGARIASSPTGLAGQVDACTVDLPVAASLTHASVSDSAAIDVSGFAVWDLAYVRDRS</sequence>
<proteinExistence type="predicted"/>
<dbReference type="OrthoDB" id="4814288at2"/>
<gene>
    <name evidence="2" type="ORF">EBM89_07000</name>
</gene>
<comment type="caution">
    <text evidence="2">The sequence shown here is derived from an EMBL/GenBank/DDBJ whole genome shotgun (WGS) entry which is preliminary data.</text>
</comment>